<dbReference type="OrthoDB" id="1371234at2"/>
<keyword evidence="1" id="KW-0472">Membrane</keyword>
<dbReference type="STRING" id="713588.SAMN05421789_10822"/>
<sequence>MSHSGPLPDPESLGHYNEIITNGADRIMAMAENQQEHRIFIEKKVIKANNNQTTRGQWFGFLLSLLFLVAAIYLALNGHENIAGIIFSTTIIGLVSVFVIGKKSQKNK</sequence>
<proteinExistence type="predicted"/>
<organism evidence="2 3">
    <name type="scientific">Kaistella chaponensis</name>
    <dbReference type="NCBI Taxonomy" id="713588"/>
    <lineage>
        <taxon>Bacteria</taxon>
        <taxon>Pseudomonadati</taxon>
        <taxon>Bacteroidota</taxon>
        <taxon>Flavobacteriia</taxon>
        <taxon>Flavobacteriales</taxon>
        <taxon>Weeksellaceae</taxon>
        <taxon>Chryseobacterium group</taxon>
        <taxon>Kaistella</taxon>
    </lineage>
</organism>
<name>A0A1N7MAG4_9FLAO</name>
<protein>
    <submittedName>
        <fullName evidence="2">Uncharacterized membrane protein</fullName>
    </submittedName>
</protein>
<dbReference type="Pfam" id="PF10097">
    <property type="entry name" value="DUF2335"/>
    <property type="match status" value="1"/>
</dbReference>
<dbReference type="EMBL" id="FTOI01000008">
    <property type="protein sequence ID" value="SIS83106.1"/>
    <property type="molecule type" value="Genomic_DNA"/>
</dbReference>
<keyword evidence="1" id="KW-1133">Transmembrane helix</keyword>
<keyword evidence="1" id="KW-0812">Transmembrane</keyword>
<keyword evidence="3" id="KW-1185">Reference proteome</keyword>
<reference evidence="3" key="1">
    <citation type="submission" date="2017-01" db="EMBL/GenBank/DDBJ databases">
        <authorList>
            <person name="Varghese N."/>
            <person name="Submissions S."/>
        </authorList>
    </citation>
    <scope>NUCLEOTIDE SEQUENCE [LARGE SCALE GENOMIC DNA]</scope>
    <source>
        <strain evidence="3">DSM 23145</strain>
    </source>
</reference>
<feature type="transmembrane region" description="Helical" evidence="1">
    <location>
        <begin position="82"/>
        <end position="101"/>
    </location>
</feature>
<dbReference type="AlphaFoldDB" id="A0A1N7MAG4"/>
<gene>
    <name evidence="2" type="ORF">SAMN05421789_10822</name>
</gene>
<evidence type="ECO:0000313" key="3">
    <source>
        <dbReference type="Proteomes" id="UP000185839"/>
    </source>
</evidence>
<dbReference type="RefSeq" id="WP_076387201.1">
    <property type="nucleotide sequence ID" value="NZ_FTOI01000008.1"/>
</dbReference>
<dbReference type="Proteomes" id="UP000185839">
    <property type="component" value="Unassembled WGS sequence"/>
</dbReference>
<feature type="transmembrane region" description="Helical" evidence="1">
    <location>
        <begin position="58"/>
        <end position="76"/>
    </location>
</feature>
<evidence type="ECO:0000256" key="1">
    <source>
        <dbReference type="SAM" id="Phobius"/>
    </source>
</evidence>
<accession>A0A1N7MAG4</accession>
<dbReference type="InterPro" id="IPR019284">
    <property type="entry name" value="RP532"/>
</dbReference>
<evidence type="ECO:0000313" key="2">
    <source>
        <dbReference type="EMBL" id="SIS83106.1"/>
    </source>
</evidence>